<feature type="transmembrane region" description="Helical" evidence="6">
    <location>
        <begin position="383"/>
        <end position="402"/>
    </location>
</feature>
<feature type="transmembrane region" description="Helical" evidence="6">
    <location>
        <begin position="167"/>
        <end position="187"/>
    </location>
</feature>
<keyword evidence="5 6" id="KW-0472">Membrane</keyword>
<dbReference type="EMBL" id="SACL01000002">
    <property type="protein sequence ID" value="RVT97547.1"/>
    <property type="molecule type" value="Genomic_DNA"/>
</dbReference>
<dbReference type="AlphaFoldDB" id="A0A437MIQ8"/>
<evidence type="ECO:0000313" key="7">
    <source>
        <dbReference type="EMBL" id="RVT97547.1"/>
    </source>
</evidence>
<dbReference type="InterPro" id="IPR050833">
    <property type="entry name" value="Poly_Biosynth_Transport"/>
</dbReference>
<feature type="transmembrane region" description="Helical" evidence="6">
    <location>
        <begin position="134"/>
        <end position="155"/>
    </location>
</feature>
<dbReference type="PANTHER" id="PTHR30250">
    <property type="entry name" value="PST FAMILY PREDICTED COLANIC ACID TRANSPORTER"/>
    <property type="match status" value="1"/>
</dbReference>
<dbReference type="OrthoDB" id="9812647at2"/>
<name>A0A437MIQ8_9PROT</name>
<keyword evidence="8" id="KW-1185">Reference proteome</keyword>
<feature type="transmembrane region" description="Helical" evidence="6">
    <location>
        <begin position="460"/>
        <end position="482"/>
    </location>
</feature>
<evidence type="ECO:0000256" key="4">
    <source>
        <dbReference type="ARBA" id="ARBA00022989"/>
    </source>
</evidence>
<dbReference type="CDD" id="cd13128">
    <property type="entry name" value="MATE_Wzx_like"/>
    <property type="match status" value="1"/>
</dbReference>
<feature type="transmembrane region" description="Helical" evidence="6">
    <location>
        <begin position="277"/>
        <end position="301"/>
    </location>
</feature>
<dbReference type="InterPro" id="IPR002797">
    <property type="entry name" value="Polysacc_synth"/>
</dbReference>
<evidence type="ECO:0000256" key="6">
    <source>
        <dbReference type="SAM" id="Phobius"/>
    </source>
</evidence>
<proteinExistence type="predicted"/>
<comment type="caution">
    <text evidence="7">The sequence shown here is derived from an EMBL/GenBank/DDBJ whole genome shotgun (WGS) entry which is preliminary data.</text>
</comment>
<feature type="transmembrane region" description="Helical" evidence="6">
    <location>
        <begin position="48"/>
        <end position="73"/>
    </location>
</feature>
<feature type="transmembrane region" description="Helical" evidence="6">
    <location>
        <begin position="350"/>
        <end position="371"/>
    </location>
</feature>
<sequence>MTTDAATRAGAGRLFSGVVWNALGRGLPLLIALLLTPVLLRLMGVERWGLFTLALAMVGVMGVLDLGVGPALTRTLSARMHDHTAEQQASLVRAGIAALGGVSVLVTAGLWFAVPGIVTHALNVPEAMRPEAAAAIRVLALAIPLVVVNAALWGVMAAYQRFAAANLVTVPVNLMYYLGPVLALLAWDDLSGVMWTLVACRAVNTVTYTWLVRRDLPTLWHGLPELRLAAPLLKLGGWITFASVTGQALLYADRFLIGALVTLTAVAYYATPLDLVMRLWILPVAVSQALLPAMASAYASLPIATAALLRRGGILILLLVFPAAAILAGAGHEILWLWLGREMADGGGQVLAVLAVGGLFSCFAYAPNALLEAMGRPDVTARFVLVQVVVFMPLSAGALMLAGIQGAALAWALRVVVDALGKMFFVSWLYPKAGTAIRSLVPPLLVAGATLGLLTSADSWTAKAIILAVGGVALLALCWRALEPEERLALRNPRGWRGLMRA</sequence>
<accession>A0A437MIQ8</accession>
<organism evidence="7 8">
    <name type="scientific">Rhodovarius crocodyli</name>
    <dbReference type="NCBI Taxonomy" id="1979269"/>
    <lineage>
        <taxon>Bacteria</taxon>
        <taxon>Pseudomonadati</taxon>
        <taxon>Pseudomonadota</taxon>
        <taxon>Alphaproteobacteria</taxon>
        <taxon>Acetobacterales</taxon>
        <taxon>Roseomonadaceae</taxon>
        <taxon>Rhodovarius</taxon>
    </lineage>
</organism>
<comment type="subcellular location">
    <subcellularLocation>
        <location evidence="1">Cell membrane</location>
        <topology evidence="1">Multi-pass membrane protein</topology>
    </subcellularLocation>
</comment>
<protein>
    <submittedName>
        <fullName evidence="7">Flippase</fullName>
    </submittedName>
</protein>
<dbReference type="Proteomes" id="UP000282957">
    <property type="component" value="Unassembled WGS sequence"/>
</dbReference>
<keyword evidence="2" id="KW-1003">Cell membrane</keyword>
<reference evidence="7 8" key="1">
    <citation type="submission" date="2019-01" db="EMBL/GenBank/DDBJ databases">
        <authorList>
            <person name="Chen W.-M."/>
        </authorList>
    </citation>
    <scope>NUCLEOTIDE SEQUENCE [LARGE SCALE GENOMIC DNA]</scope>
    <source>
        <strain evidence="7 8">CCP-6</strain>
    </source>
</reference>
<feature type="transmembrane region" description="Helical" evidence="6">
    <location>
        <begin position="313"/>
        <end position="338"/>
    </location>
</feature>
<gene>
    <name evidence="7" type="ORF">EOD42_06900</name>
</gene>
<feature type="transmembrane region" description="Helical" evidence="6">
    <location>
        <begin position="22"/>
        <end position="42"/>
    </location>
</feature>
<feature type="transmembrane region" description="Helical" evidence="6">
    <location>
        <begin position="408"/>
        <end position="430"/>
    </location>
</feature>
<dbReference type="Pfam" id="PF01943">
    <property type="entry name" value="Polysacc_synt"/>
    <property type="match status" value="1"/>
</dbReference>
<evidence type="ECO:0000313" key="8">
    <source>
        <dbReference type="Proteomes" id="UP000282957"/>
    </source>
</evidence>
<evidence type="ECO:0000256" key="3">
    <source>
        <dbReference type="ARBA" id="ARBA00022692"/>
    </source>
</evidence>
<feature type="transmembrane region" description="Helical" evidence="6">
    <location>
        <begin position="255"/>
        <end position="271"/>
    </location>
</feature>
<evidence type="ECO:0000256" key="2">
    <source>
        <dbReference type="ARBA" id="ARBA00022475"/>
    </source>
</evidence>
<dbReference type="PANTHER" id="PTHR30250:SF26">
    <property type="entry name" value="PSMA PROTEIN"/>
    <property type="match status" value="1"/>
</dbReference>
<evidence type="ECO:0000256" key="5">
    <source>
        <dbReference type="ARBA" id="ARBA00023136"/>
    </source>
</evidence>
<keyword evidence="4 6" id="KW-1133">Transmembrane helix</keyword>
<feature type="transmembrane region" description="Helical" evidence="6">
    <location>
        <begin position="437"/>
        <end position="454"/>
    </location>
</feature>
<dbReference type="RefSeq" id="WP_127786776.1">
    <property type="nucleotide sequence ID" value="NZ_SACL01000002.1"/>
</dbReference>
<keyword evidence="3 6" id="KW-0812">Transmembrane</keyword>
<evidence type="ECO:0000256" key="1">
    <source>
        <dbReference type="ARBA" id="ARBA00004651"/>
    </source>
</evidence>
<dbReference type="GO" id="GO:0005886">
    <property type="term" value="C:plasma membrane"/>
    <property type="evidence" value="ECO:0007669"/>
    <property type="project" value="UniProtKB-SubCell"/>
</dbReference>
<feature type="transmembrane region" description="Helical" evidence="6">
    <location>
        <begin position="94"/>
        <end position="114"/>
    </location>
</feature>